<feature type="region of interest" description="Disordered" evidence="1">
    <location>
        <begin position="1"/>
        <end position="54"/>
    </location>
</feature>
<evidence type="ECO:0008006" key="4">
    <source>
        <dbReference type="Google" id="ProtNLM"/>
    </source>
</evidence>
<feature type="compositionally biased region" description="Basic residues" evidence="1">
    <location>
        <begin position="33"/>
        <end position="44"/>
    </location>
</feature>
<accession>A0A6A4KMC1</accession>
<proteinExistence type="predicted"/>
<sequence>MGHGSSKPGVTEPTDDSTDGSKGSSSRLSSLKQRLHVHRHRSHGHREGDSTSGHLKLHSAEDFAGIALVKLITQTNPPGTLVYIFSLQEKKLLLERNGPRVARITVFETNRLSKNNLIGYCEVDIFEFLTQDTDSEVLKLLDPSSPEIVVGNISLACSVEIVVLSSFSTLGISLIA</sequence>
<dbReference type="AlphaFoldDB" id="A0A6A4KMC1"/>
<feature type="compositionally biased region" description="Low complexity" evidence="1">
    <location>
        <begin position="20"/>
        <end position="32"/>
    </location>
</feature>
<evidence type="ECO:0000256" key="1">
    <source>
        <dbReference type="SAM" id="MobiDB-lite"/>
    </source>
</evidence>
<dbReference type="EMBL" id="QEFC01003717">
    <property type="protein sequence ID" value="KAE9446925.1"/>
    <property type="molecule type" value="Genomic_DNA"/>
</dbReference>
<feature type="non-terminal residue" evidence="2">
    <location>
        <position position="1"/>
    </location>
</feature>
<dbReference type="InterPro" id="IPR035892">
    <property type="entry name" value="C2_domain_sf"/>
</dbReference>
<protein>
    <recommendedName>
        <fullName evidence="4">C2 domain-containing protein</fullName>
    </recommendedName>
</protein>
<dbReference type="OrthoDB" id="5973539at2759"/>
<evidence type="ECO:0000313" key="3">
    <source>
        <dbReference type="Proteomes" id="UP000428333"/>
    </source>
</evidence>
<evidence type="ECO:0000313" key="2">
    <source>
        <dbReference type="EMBL" id="KAE9446925.1"/>
    </source>
</evidence>
<dbReference type="SUPFAM" id="SSF49562">
    <property type="entry name" value="C2 domain (Calcium/lipid-binding domain, CaLB)"/>
    <property type="match status" value="1"/>
</dbReference>
<dbReference type="Proteomes" id="UP000428333">
    <property type="component" value="Linkage Group LG13"/>
</dbReference>
<gene>
    <name evidence="2" type="ORF">C3L33_21169</name>
</gene>
<keyword evidence="3" id="KW-1185">Reference proteome</keyword>
<name>A0A6A4KMC1_9ERIC</name>
<comment type="caution">
    <text evidence="2">The sequence shown here is derived from an EMBL/GenBank/DDBJ whole genome shotgun (WGS) entry which is preliminary data.</text>
</comment>
<reference evidence="2 3" key="1">
    <citation type="journal article" date="2019" name="Genome Biol. Evol.">
        <title>The Rhododendron genome and chromosomal organization provide insight into shared whole-genome duplications across the heath family (Ericaceae).</title>
        <authorList>
            <person name="Soza V.L."/>
            <person name="Lindsley D."/>
            <person name="Waalkes A."/>
            <person name="Ramage E."/>
            <person name="Patwardhan R.P."/>
            <person name="Burton J.N."/>
            <person name="Adey A."/>
            <person name="Kumar A."/>
            <person name="Qiu R."/>
            <person name="Shendure J."/>
            <person name="Hall B."/>
        </authorList>
    </citation>
    <scope>NUCLEOTIDE SEQUENCE [LARGE SCALE GENOMIC DNA]</scope>
    <source>
        <strain evidence="2">RSF 1966-606</strain>
    </source>
</reference>
<organism evidence="2 3">
    <name type="scientific">Rhododendron williamsianum</name>
    <dbReference type="NCBI Taxonomy" id="262921"/>
    <lineage>
        <taxon>Eukaryota</taxon>
        <taxon>Viridiplantae</taxon>
        <taxon>Streptophyta</taxon>
        <taxon>Embryophyta</taxon>
        <taxon>Tracheophyta</taxon>
        <taxon>Spermatophyta</taxon>
        <taxon>Magnoliopsida</taxon>
        <taxon>eudicotyledons</taxon>
        <taxon>Gunneridae</taxon>
        <taxon>Pentapetalae</taxon>
        <taxon>asterids</taxon>
        <taxon>Ericales</taxon>
        <taxon>Ericaceae</taxon>
        <taxon>Ericoideae</taxon>
        <taxon>Rhodoreae</taxon>
        <taxon>Rhododendron</taxon>
    </lineage>
</organism>